<organism evidence="3">
    <name type="scientific">Streptomyces sp. R28</name>
    <dbReference type="NCBI Taxonomy" id="3238628"/>
    <lineage>
        <taxon>Bacteria</taxon>
        <taxon>Bacillati</taxon>
        <taxon>Actinomycetota</taxon>
        <taxon>Actinomycetes</taxon>
        <taxon>Kitasatosporales</taxon>
        <taxon>Streptomycetaceae</taxon>
        <taxon>Streptomyces</taxon>
    </lineage>
</organism>
<dbReference type="RefSeq" id="WP_369169245.1">
    <property type="nucleotide sequence ID" value="NZ_CP163439.1"/>
</dbReference>
<name>A0AB39PXG7_9ACTN</name>
<reference evidence="3" key="1">
    <citation type="submission" date="2024-07" db="EMBL/GenBank/DDBJ databases">
        <authorList>
            <person name="Yu S.T."/>
        </authorList>
    </citation>
    <scope>NUCLEOTIDE SEQUENCE</scope>
    <source>
        <strain evidence="3">R28</strain>
    </source>
</reference>
<dbReference type="Pfam" id="PF04149">
    <property type="entry name" value="DUF397"/>
    <property type="match status" value="2"/>
</dbReference>
<feature type="domain" description="DUF397" evidence="2">
    <location>
        <begin position="36"/>
        <end position="89"/>
    </location>
</feature>
<dbReference type="EMBL" id="CP163439">
    <property type="protein sequence ID" value="XDQ34656.1"/>
    <property type="molecule type" value="Genomic_DNA"/>
</dbReference>
<evidence type="ECO:0000256" key="1">
    <source>
        <dbReference type="SAM" id="MobiDB-lite"/>
    </source>
</evidence>
<dbReference type="InterPro" id="IPR007278">
    <property type="entry name" value="DUF397"/>
</dbReference>
<gene>
    <name evidence="3" type="ORF">AB5J49_15645</name>
</gene>
<sequence length="95" mass="9968">MREYDLSNARWRKSSYSGGSGGEECIEVAYDFPGAARWRKSSYSGGSGGEACIEVADGVPGVVPVRDTKLASDSPVLLIGAAAWTEFARFASASA</sequence>
<dbReference type="AlphaFoldDB" id="A0AB39PXG7"/>
<protein>
    <submittedName>
        <fullName evidence="3">DUF397 domain-containing protein</fullName>
    </submittedName>
</protein>
<feature type="region of interest" description="Disordered" evidence="1">
    <location>
        <begin position="1"/>
        <end position="21"/>
    </location>
</feature>
<accession>A0AB39PXG7</accession>
<feature type="domain" description="DUF397" evidence="2">
    <location>
        <begin position="9"/>
        <end position="29"/>
    </location>
</feature>
<evidence type="ECO:0000313" key="3">
    <source>
        <dbReference type="EMBL" id="XDQ34656.1"/>
    </source>
</evidence>
<proteinExistence type="predicted"/>
<evidence type="ECO:0000259" key="2">
    <source>
        <dbReference type="Pfam" id="PF04149"/>
    </source>
</evidence>